<accession>Q6D398</accession>
<dbReference type="EMBL" id="BX950851">
    <property type="protein sequence ID" value="CAG75746.1"/>
    <property type="molecule type" value="Genomic_DNA"/>
</dbReference>
<evidence type="ECO:0000313" key="2">
    <source>
        <dbReference type="EMBL" id="CAG75746.1"/>
    </source>
</evidence>
<keyword evidence="1" id="KW-0472">Membrane</keyword>
<organism evidence="2 3">
    <name type="scientific">Pectobacterium atrosepticum (strain SCRI 1043 / ATCC BAA-672)</name>
    <name type="common">Erwinia carotovora subsp. atroseptica</name>
    <dbReference type="NCBI Taxonomy" id="218491"/>
    <lineage>
        <taxon>Bacteria</taxon>
        <taxon>Pseudomonadati</taxon>
        <taxon>Pseudomonadota</taxon>
        <taxon>Gammaproteobacteria</taxon>
        <taxon>Enterobacterales</taxon>
        <taxon>Pectobacteriaceae</taxon>
        <taxon>Pectobacterium</taxon>
    </lineage>
</organism>
<evidence type="ECO:0000256" key="1">
    <source>
        <dbReference type="SAM" id="Phobius"/>
    </source>
</evidence>
<keyword evidence="1" id="KW-0812">Transmembrane</keyword>
<name>Q6D398_PECAS</name>
<reference evidence="2" key="1">
    <citation type="submission" date="2004-02" db="EMBL/GenBank/DDBJ databases">
        <title>The genome sequence of the enterobacterial phytopathogen Erwinia carotovora subsp. atroseptica SCRI1043 and functional genomic identification of novel virulence factors.</title>
        <authorList>
            <person name="Bell K.S."/>
            <person name="Sebaihia M."/>
            <person name="Pritchard L."/>
            <person name="Holden M."/>
            <person name="Hyman L.J."/>
            <person name="Holeva M.C."/>
            <person name="Thomson N.R."/>
            <person name="Bentley S.D."/>
            <person name="Churcher C."/>
            <person name="Mungall K."/>
            <person name="Atkin R."/>
            <person name="Bason N."/>
            <person name="Brooks K."/>
            <person name="Chillingworth T."/>
            <person name="Clark K."/>
            <person name="Doggett J."/>
            <person name="Fraser A."/>
            <person name="Hance Z."/>
            <person name="Hauser H."/>
            <person name="Jagels K."/>
            <person name="Moule S."/>
            <person name="Norbertczak H."/>
            <person name="Ormond D."/>
            <person name="Price C."/>
            <person name="Quail M.A."/>
            <person name="Sanders M."/>
            <person name="Walker D."/>
            <person name="Whitehead S."/>
            <person name="Salmond G.P.C."/>
            <person name="Birch P.R.J."/>
            <person name="Barrell B.G."/>
            <person name="Parkhill J."/>
            <person name="Toth I.K."/>
        </authorList>
    </citation>
    <scope>NUCLEOTIDE SEQUENCE</scope>
    <source>
        <strain evidence="2">SCRI1043</strain>
    </source>
</reference>
<evidence type="ECO:0008006" key="4">
    <source>
        <dbReference type="Google" id="ProtNLM"/>
    </source>
</evidence>
<dbReference type="KEGG" id="eca:ECA2846"/>
<keyword evidence="1" id="KW-1133">Transmembrane helix</keyword>
<protein>
    <recommendedName>
        <fullName evidence="4">DUF2946 domain-containing protein</fullName>
    </recommendedName>
</protein>
<dbReference type="Pfam" id="PF11162">
    <property type="entry name" value="DUF2946"/>
    <property type="match status" value="1"/>
</dbReference>
<evidence type="ECO:0000313" key="3">
    <source>
        <dbReference type="Proteomes" id="UP000007966"/>
    </source>
</evidence>
<proteinExistence type="predicted"/>
<dbReference type="HOGENOM" id="CLU_128802_0_0_6"/>
<dbReference type="Proteomes" id="UP000007966">
    <property type="component" value="Chromosome"/>
</dbReference>
<feature type="transmembrane region" description="Helical" evidence="1">
    <location>
        <begin position="21"/>
        <end position="42"/>
    </location>
</feature>
<gene>
    <name evidence="2" type="ordered locus">ECA2846</name>
</gene>
<keyword evidence="3" id="KW-1185">Reference proteome</keyword>
<feature type="transmembrane region" description="Helical" evidence="1">
    <location>
        <begin position="104"/>
        <end position="123"/>
    </location>
</feature>
<dbReference type="eggNOG" id="ENOG50332RF">
    <property type="taxonomic scope" value="Bacteria"/>
</dbReference>
<sequence>MRYTSTILSIGYVSELFGVSVKRVAACLAIFSMMMLFIAPLISKSLVQLSACQVSAHHMPAASQHHHGVDDHEACHRGSTPHNLMMSSVGLSPMEDIACGYCQLLVHLPFILSVILPLLWLLLSAHRPTYSPNFVCPTLFRPYCPQRARAPPEAVSLL</sequence>
<dbReference type="InterPro" id="IPR021333">
    <property type="entry name" value="DUF2946"/>
</dbReference>
<dbReference type="AlphaFoldDB" id="Q6D398"/>